<proteinExistence type="predicted"/>
<evidence type="ECO:0000313" key="2">
    <source>
        <dbReference type="Proteomes" id="UP000204602"/>
    </source>
</evidence>
<dbReference type="GeneID" id="26633246"/>
<sequence length="247" mass="28059">MVKFRKKIISYGDTMQAIAQQEYGDVTRWVELARFNNLRYPYIVDTVDEKMQNPDHLLTIGDTLMVRVSEDTEAELISTLKRTNEFDQEEIYALSLGKDLDILPLPKQFGSPGWDAEILELKDDGKGDVKTIRGIENLKQSLYVRLITPMGSYLGHPRYGSRVHEYIGKKNTEENAALLAVEIERTMRTDGRVRSVEKLGHSISGNTFTASFKIFSIALDEAFIFAVRSGESGRLLLDNNFSDTNIR</sequence>
<keyword evidence="2" id="KW-1185">Reference proteome</keyword>
<dbReference type="Pfam" id="PF10934">
    <property type="entry name" value="Sheath_initiator"/>
    <property type="match status" value="1"/>
</dbReference>
<reference evidence="1 2" key="1">
    <citation type="journal article" date="2015" name="Genome Announc.">
        <title>Complete Genome Sequence of Bacillus cereus Group Phage TsarBomba.</title>
        <authorList>
            <person name="Erill I."/>
            <person name="Caruso S.M."/>
        </authorList>
    </citation>
    <scope>NUCLEOTIDE SEQUENCE [LARGE SCALE GENOMIC DNA]</scope>
</reference>
<organism evidence="1 2">
    <name type="scientific">Bacillus phage TsarBomba</name>
    <dbReference type="NCBI Taxonomy" id="1690456"/>
    <lineage>
        <taxon>Viruses</taxon>
        <taxon>Duplodnaviria</taxon>
        <taxon>Heunggongvirae</taxon>
        <taxon>Uroviricota</taxon>
        <taxon>Caudoviricetes</taxon>
        <taxon>Herelleviridae</taxon>
        <taxon>Bastillevirinae</taxon>
        <taxon>Tsarbombavirus</taxon>
        <taxon>Tsarbombavirus tsarbomba</taxon>
    </lineage>
</organism>
<dbReference type="RefSeq" id="YP_009206919.1">
    <property type="nucleotide sequence ID" value="NC_028890.1"/>
</dbReference>
<dbReference type="OrthoDB" id="7416at10239"/>
<dbReference type="Proteomes" id="UP000204602">
    <property type="component" value="Segment"/>
</dbReference>
<protein>
    <submittedName>
        <fullName evidence="1">Baseplate protein</fullName>
    </submittedName>
</protein>
<dbReference type="InterPro" id="IPR020288">
    <property type="entry name" value="Sheath_initiator"/>
</dbReference>
<dbReference type="Gene3D" id="3.10.450.40">
    <property type="match status" value="1"/>
</dbReference>
<dbReference type="EMBL" id="KT224359">
    <property type="protein sequence ID" value="ALA13032.1"/>
    <property type="molecule type" value="Genomic_DNA"/>
</dbReference>
<accession>A0A0K2D047</accession>
<dbReference type="SUPFAM" id="SSF160719">
    <property type="entry name" value="gpW/gp25-like"/>
    <property type="match status" value="1"/>
</dbReference>
<gene>
    <name evidence="1" type="ORF">TSARBOMBA_104</name>
</gene>
<name>A0A0K2D047_9CAUD</name>
<evidence type="ECO:0000313" key="1">
    <source>
        <dbReference type="EMBL" id="ALA13032.1"/>
    </source>
</evidence>
<dbReference type="KEGG" id="vg:26633246"/>